<protein>
    <recommendedName>
        <fullName evidence="5">BHLH domain-containing protein</fullName>
    </recommendedName>
</protein>
<organism evidence="6 7">
    <name type="scientific">Clytia hemisphaerica</name>
    <dbReference type="NCBI Taxonomy" id="252671"/>
    <lineage>
        <taxon>Eukaryota</taxon>
        <taxon>Metazoa</taxon>
        <taxon>Cnidaria</taxon>
        <taxon>Hydrozoa</taxon>
        <taxon>Hydroidolina</taxon>
        <taxon>Leptothecata</taxon>
        <taxon>Obeliida</taxon>
        <taxon>Clytiidae</taxon>
        <taxon>Clytia</taxon>
    </lineage>
</organism>
<evidence type="ECO:0000313" key="6">
    <source>
        <dbReference type="EnsemblMetazoa" id="CLYHEMP011890.1"/>
    </source>
</evidence>
<evidence type="ECO:0000256" key="1">
    <source>
        <dbReference type="ARBA" id="ARBA00007628"/>
    </source>
</evidence>
<keyword evidence="2" id="KW-0238">DNA-binding</keyword>
<proteinExistence type="inferred from homology"/>
<keyword evidence="3" id="KW-0539">Nucleus</keyword>
<name>A0A7M5UM24_9CNID</name>
<keyword evidence="4" id="KW-0175">Coiled coil</keyword>
<keyword evidence="7" id="KW-1185">Reference proteome</keyword>
<reference evidence="6" key="1">
    <citation type="submission" date="2021-01" db="UniProtKB">
        <authorList>
            <consortium name="EnsemblMetazoa"/>
        </authorList>
    </citation>
    <scope>IDENTIFICATION</scope>
</reference>
<dbReference type="OrthoDB" id="5964374at2759"/>
<evidence type="ECO:0000256" key="4">
    <source>
        <dbReference type="SAM" id="Coils"/>
    </source>
</evidence>
<evidence type="ECO:0000256" key="3">
    <source>
        <dbReference type="ARBA" id="ARBA00023242"/>
    </source>
</evidence>
<dbReference type="GO" id="GO:0090575">
    <property type="term" value="C:RNA polymerase II transcription regulator complex"/>
    <property type="evidence" value="ECO:0007669"/>
    <property type="project" value="TreeGrafter"/>
</dbReference>
<dbReference type="EnsemblMetazoa" id="CLYHEMT011890.1">
    <property type="protein sequence ID" value="CLYHEMP011890.1"/>
    <property type="gene ID" value="CLYHEMG011890"/>
</dbReference>
<dbReference type="PANTHER" id="PTHR10328">
    <property type="entry name" value="PROTEIN MAX MYC-ASSOCIATED FACTOR X"/>
    <property type="match status" value="1"/>
</dbReference>
<evidence type="ECO:0000256" key="2">
    <source>
        <dbReference type="ARBA" id="ARBA00023125"/>
    </source>
</evidence>
<sequence length="201" mass="22907">MEAKSSNEQQDVMKLSPSDFVQVFVNCAQTTHGSTAILRDHHQINNRVNKLKFLLPSTPIEVVPSTVLQKPVMARPMKSTSSKTVTKTSKLVKQIVKPPHRSLKNIPNSKQRAYHNALERQRRQLITSSLNELKNALPEASLESIQEKSSRCFTLNKACDYIRAMEENNAEMRKEIAILAEDNLTLEQRIFELESQKDSKH</sequence>
<dbReference type="SMART" id="SM00353">
    <property type="entry name" value="HLH"/>
    <property type="match status" value="1"/>
</dbReference>
<feature type="coiled-coil region" evidence="4">
    <location>
        <begin position="155"/>
        <end position="189"/>
    </location>
</feature>
<dbReference type="Gene3D" id="4.10.280.10">
    <property type="entry name" value="Helix-loop-helix DNA-binding domain"/>
    <property type="match status" value="1"/>
</dbReference>
<dbReference type="Proteomes" id="UP000594262">
    <property type="component" value="Unplaced"/>
</dbReference>
<dbReference type="Pfam" id="PF00010">
    <property type="entry name" value="HLH"/>
    <property type="match status" value="1"/>
</dbReference>
<dbReference type="PROSITE" id="PS50888">
    <property type="entry name" value="BHLH"/>
    <property type="match status" value="1"/>
</dbReference>
<dbReference type="GO" id="GO:0045944">
    <property type="term" value="P:positive regulation of transcription by RNA polymerase II"/>
    <property type="evidence" value="ECO:0007669"/>
    <property type="project" value="TreeGrafter"/>
</dbReference>
<accession>A0A7M5UM24</accession>
<dbReference type="SUPFAM" id="SSF47459">
    <property type="entry name" value="HLH, helix-loop-helix DNA-binding domain"/>
    <property type="match status" value="1"/>
</dbReference>
<dbReference type="GO" id="GO:0003677">
    <property type="term" value="F:DNA binding"/>
    <property type="evidence" value="ECO:0007669"/>
    <property type="project" value="UniProtKB-KW"/>
</dbReference>
<dbReference type="InterPro" id="IPR036638">
    <property type="entry name" value="HLH_DNA-bd_sf"/>
</dbReference>
<feature type="domain" description="BHLH" evidence="5">
    <location>
        <begin position="110"/>
        <end position="165"/>
    </location>
</feature>
<dbReference type="GO" id="GO:0003700">
    <property type="term" value="F:DNA-binding transcription factor activity"/>
    <property type="evidence" value="ECO:0007669"/>
    <property type="project" value="TreeGrafter"/>
</dbReference>
<evidence type="ECO:0000259" key="5">
    <source>
        <dbReference type="PROSITE" id="PS50888"/>
    </source>
</evidence>
<comment type="similarity">
    <text evidence="1">Belongs to the MAX family.</text>
</comment>
<dbReference type="AlphaFoldDB" id="A0A7M5UM24"/>
<dbReference type="InterPro" id="IPR011598">
    <property type="entry name" value="bHLH_dom"/>
</dbReference>
<evidence type="ECO:0000313" key="7">
    <source>
        <dbReference type="Proteomes" id="UP000594262"/>
    </source>
</evidence>
<dbReference type="PANTHER" id="PTHR10328:SF10">
    <property type="entry name" value="MAX-LIKE PROTEIN 1"/>
    <property type="match status" value="1"/>
</dbReference>
<dbReference type="GO" id="GO:0046983">
    <property type="term" value="F:protein dimerization activity"/>
    <property type="evidence" value="ECO:0007669"/>
    <property type="project" value="InterPro"/>
</dbReference>